<proteinExistence type="predicted"/>
<sequence length="112" mass="12167">MKAFIGMDVLLGFDHKEGFFCLISAYYQDNSEPGFVSFYFVKFGSQYMLSQLTLDEAITANITLFLQIGKPVSALLAPKHGLRVEKIGTGNGAVTGSGIDCGEEYLRLAESG</sequence>
<keyword evidence="2" id="KW-1185">Reference proteome</keyword>
<dbReference type="AlphaFoldDB" id="A0A081C965"/>
<dbReference type="Proteomes" id="UP000030661">
    <property type="component" value="Unassembled WGS sequence"/>
</dbReference>
<organism evidence="1">
    <name type="scientific">Vecturithrix granuli</name>
    <dbReference type="NCBI Taxonomy" id="1499967"/>
    <lineage>
        <taxon>Bacteria</taxon>
        <taxon>Candidatus Moduliflexota</taxon>
        <taxon>Candidatus Vecturitrichia</taxon>
        <taxon>Candidatus Vecturitrichales</taxon>
        <taxon>Candidatus Vecturitrichaceae</taxon>
        <taxon>Candidatus Vecturithrix</taxon>
    </lineage>
</organism>
<protein>
    <submittedName>
        <fullName evidence="1">Uncharacterized protein</fullName>
    </submittedName>
</protein>
<evidence type="ECO:0000313" key="1">
    <source>
        <dbReference type="EMBL" id="GAK61120.1"/>
    </source>
</evidence>
<dbReference type="HOGENOM" id="CLU_2140933_0_0_0"/>
<evidence type="ECO:0000313" key="2">
    <source>
        <dbReference type="Proteomes" id="UP000030661"/>
    </source>
</evidence>
<reference evidence="1" key="1">
    <citation type="journal article" date="2015" name="PeerJ">
        <title>First genomic representation of candidate bacterial phylum KSB3 points to enhanced environmental sensing as a trigger of wastewater bulking.</title>
        <authorList>
            <person name="Sekiguchi Y."/>
            <person name="Ohashi A."/>
            <person name="Parks D.H."/>
            <person name="Yamauchi T."/>
            <person name="Tyson G.W."/>
            <person name="Hugenholtz P."/>
        </authorList>
    </citation>
    <scope>NUCLEOTIDE SEQUENCE [LARGE SCALE GENOMIC DNA]</scope>
</reference>
<dbReference type="STRING" id="1499967.U27_01018"/>
<accession>A0A081C965</accession>
<dbReference type="EMBL" id="DF820477">
    <property type="protein sequence ID" value="GAK61120.1"/>
    <property type="molecule type" value="Genomic_DNA"/>
</dbReference>
<gene>
    <name evidence="1" type="ORF">U27_01018</name>
</gene>
<name>A0A081C965_VECG1</name>